<dbReference type="AlphaFoldDB" id="S7WDP1"/>
<dbReference type="FunFam" id="3.40.50.300:FF:000018">
    <property type="entry name" value="Cell division control 48"/>
    <property type="match status" value="1"/>
</dbReference>
<dbReference type="InterPro" id="IPR003959">
    <property type="entry name" value="ATPase_AAA_core"/>
</dbReference>
<evidence type="ECO:0000313" key="7">
    <source>
        <dbReference type="Proteomes" id="UP000014978"/>
    </source>
</evidence>
<gene>
    <name evidence="6" type="ORF">SLOPH_2265</name>
</gene>
<evidence type="ECO:0000259" key="5">
    <source>
        <dbReference type="SMART" id="SM00382"/>
    </source>
</evidence>
<name>S7WDP1_SPRLO</name>
<evidence type="ECO:0000256" key="2">
    <source>
        <dbReference type="ARBA" id="ARBA00022741"/>
    </source>
</evidence>
<protein>
    <submittedName>
        <fullName evidence="6">Cell division control protein Cdc48, AAA+ ATPasefamily</fullName>
    </submittedName>
</protein>
<evidence type="ECO:0000256" key="4">
    <source>
        <dbReference type="RuleBase" id="RU003651"/>
    </source>
</evidence>
<dbReference type="Gene3D" id="3.40.50.300">
    <property type="entry name" value="P-loop containing nucleotide triphosphate hydrolases"/>
    <property type="match status" value="1"/>
</dbReference>
<dbReference type="OrthoDB" id="27435at2759"/>
<dbReference type="HOGENOM" id="CLU_423991_0_0_1"/>
<comment type="caution">
    <text evidence="6">The sequence shown here is derived from an EMBL/GenBank/DDBJ whole genome shotgun (WGS) entry which is preliminary data.</text>
</comment>
<comment type="similarity">
    <text evidence="4">Belongs to the AAA ATPase family.</text>
</comment>
<dbReference type="SUPFAM" id="SSF52540">
    <property type="entry name" value="P-loop containing nucleoside triphosphate hydrolases"/>
    <property type="match status" value="2"/>
</dbReference>
<keyword evidence="6" id="KW-0132">Cell division</keyword>
<dbReference type="VEuPathDB" id="MicrosporidiaDB:SLOPH_2265"/>
<dbReference type="InterPro" id="IPR027417">
    <property type="entry name" value="P-loop_NTPase"/>
</dbReference>
<dbReference type="Pfam" id="PF00004">
    <property type="entry name" value="AAA"/>
    <property type="match status" value="1"/>
</dbReference>
<dbReference type="Gene3D" id="1.10.8.60">
    <property type="match status" value="1"/>
</dbReference>
<keyword evidence="7" id="KW-1185">Reference proteome</keyword>
<keyword evidence="3 4" id="KW-0067">ATP-binding</keyword>
<dbReference type="GO" id="GO:0051301">
    <property type="term" value="P:cell division"/>
    <property type="evidence" value="ECO:0007669"/>
    <property type="project" value="UniProtKB-KW"/>
</dbReference>
<dbReference type="Proteomes" id="UP000014978">
    <property type="component" value="Unassembled WGS sequence"/>
</dbReference>
<dbReference type="SMART" id="SM00382">
    <property type="entry name" value="AAA"/>
    <property type="match status" value="1"/>
</dbReference>
<dbReference type="InterPro" id="IPR003593">
    <property type="entry name" value="AAA+_ATPase"/>
</dbReference>
<dbReference type="STRING" id="1358809.S7WDP1"/>
<dbReference type="GO" id="GO:0005524">
    <property type="term" value="F:ATP binding"/>
    <property type="evidence" value="ECO:0007669"/>
    <property type="project" value="UniProtKB-KW"/>
</dbReference>
<sequence>MKEYYIKKLPSSTNTEYYTSYISNNTYKSKYVELYVEVGNKKYILNSKTSSIKDDSFLLGKNLYKEMCKKSNPKCSITPLIDILSYDNNYVCEYVIIEAVDMSIDKTSLFRNLKEIKFVKDDMIVEGIKVKSTVSKIKMFDYSVFDVNTNIVTENEYYYYRIFQNDIKKFLPYITYDDNNDYKPLDIVTVKGIVGSGRYGFIKALAASCKYSIYVIDLHNISTNLKATFFNNRKTFFIIENLNMKMKHEYQYRVYSILEEFKRVKEEYENDSILFVTVSNNVENLDLYSDYLINIKSIGDEQKRYIIKKQLGNNSEIDDEEMCKIIEDTKNYTLKEFESLIREVCVLKNAEKEHDIKNNVEGLTENISNFTLDNKNDGKIKYLDFQKIFRKKKSDGLDIDNVKFSDIGGYEDLKLKIKESVIWPLIHKEKYNALDTKMSRGILLYGPPGCCKTMIARAIANETKMSFISIKSTEVMTKWVGESEKKIRDLFEEARRKAPCIIFIDEIDAICRERRKSHSNWGVSMLATFLMEMDGFKSKKDICVIAATNRKDAIDKALLRPGRFDRHLKVDLPDIDNRREIFKVILGDIENIDINILTDNTEGCSGADIKNFINEAKLSIIRKNILNDKNYSLTTEDIMEVIKINK</sequence>
<feature type="domain" description="AAA+ ATPase" evidence="5">
    <location>
        <begin position="438"/>
        <end position="574"/>
    </location>
</feature>
<evidence type="ECO:0000313" key="6">
    <source>
        <dbReference type="EMBL" id="EPR79887.1"/>
    </source>
</evidence>
<dbReference type="PROSITE" id="PS00674">
    <property type="entry name" value="AAA"/>
    <property type="match status" value="1"/>
</dbReference>
<dbReference type="InterPro" id="IPR050168">
    <property type="entry name" value="AAA_ATPase_domain"/>
</dbReference>
<keyword evidence="1" id="KW-0677">Repeat</keyword>
<organism evidence="6 7">
    <name type="scientific">Spraguea lophii (strain 42_110)</name>
    <name type="common">Microsporidian parasite</name>
    <dbReference type="NCBI Taxonomy" id="1358809"/>
    <lineage>
        <taxon>Eukaryota</taxon>
        <taxon>Fungi</taxon>
        <taxon>Fungi incertae sedis</taxon>
        <taxon>Microsporidia</taxon>
        <taxon>Spragueidae</taxon>
        <taxon>Spraguea</taxon>
    </lineage>
</organism>
<accession>S7WDP1</accession>
<reference evidence="7" key="1">
    <citation type="journal article" date="2013" name="PLoS Genet.">
        <title>The genome of Spraguea lophii and the basis of host-microsporidian interactions.</title>
        <authorList>
            <person name="Campbell S.E."/>
            <person name="Williams T.A."/>
            <person name="Yousuf A."/>
            <person name="Soanes D.M."/>
            <person name="Paszkiewicz K.H."/>
            <person name="Williams B.A.P."/>
        </authorList>
    </citation>
    <scope>NUCLEOTIDE SEQUENCE [LARGE SCALE GENOMIC DNA]</scope>
    <source>
        <strain evidence="7">42_110</strain>
    </source>
</reference>
<dbReference type="EMBL" id="ATCN01000080">
    <property type="protein sequence ID" value="EPR79887.1"/>
    <property type="molecule type" value="Genomic_DNA"/>
</dbReference>
<dbReference type="InParanoid" id="S7WDP1"/>
<evidence type="ECO:0000256" key="1">
    <source>
        <dbReference type="ARBA" id="ARBA00022737"/>
    </source>
</evidence>
<proteinExistence type="inferred from homology"/>
<dbReference type="InterPro" id="IPR003960">
    <property type="entry name" value="ATPase_AAA_CS"/>
</dbReference>
<evidence type="ECO:0000256" key="3">
    <source>
        <dbReference type="ARBA" id="ARBA00022840"/>
    </source>
</evidence>
<dbReference type="GO" id="GO:0016887">
    <property type="term" value="F:ATP hydrolysis activity"/>
    <property type="evidence" value="ECO:0007669"/>
    <property type="project" value="InterPro"/>
</dbReference>
<dbReference type="PANTHER" id="PTHR23077">
    <property type="entry name" value="AAA-FAMILY ATPASE"/>
    <property type="match status" value="1"/>
</dbReference>
<keyword evidence="2 4" id="KW-0547">Nucleotide-binding</keyword>
<keyword evidence="6" id="KW-0131">Cell cycle</keyword>